<comment type="caution">
    <text evidence="2">The sequence shown here is derived from an EMBL/GenBank/DDBJ whole genome shotgun (WGS) entry which is preliminary data.</text>
</comment>
<keyword evidence="1" id="KW-0812">Transmembrane</keyword>
<accession>X6NTX2</accession>
<keyword evidence="1" id="KW-0472">Membrane</keyword>
<evidence type="ECO:0000313" key="2">
    <source>
        <dbReference type="EMBL" id="ETO29239.1"/>
    </source>
</evidence>
<dbReference type="SUPFAM" id="SSF101908">
    <property type="entry name" value="Putative isomerase YbhE"/>
    <property type="match status" value="1"/>
</dbReference>
<dbReference type="Pfam" id="PF25463">
    <property type="entry name" value="DUF7899"/>
    <property type="match status" value="1"/>
</dbReference>
<dbReference type="OrthoDB" id="336008at2759"/>
<sequence length="646" mass="75284">MSIFSEERTAKTRKALLKDCPRTKNMSPNQTQHKLSQKVAMNNIYLKLQQREYPCTNLNTSQDRYVRTVEFHNYNLKAFANIFEKIHLSELDLQRFQQPRPEIIELFCAEDVIILLTRNGLGVAFERKKEKRQQPINYKKTSNFDWVNLQKKKKINKMMCGMFGWQRKFGSIVLFEHGSASTLQSSLSQQASWSYFDKIFLRVFISFFILLFFVFLPVYHVINRHVRKRKPQLAKRILSQERILHPGFVEFDDNNAKILTYNANDKLQIFSFPHICQFLFSSFAVVPVSWSCSFRFYRIWNCKDHSLACQIPNNDGKIQEVKIRWNWQMQTTAKFFLNYFFYSFLVLLYKRLKTKTEFFLYCNESYRVVHIPIQSQVKCDFIELFGDKLLLGQKGKKLVVFDMSQDKIVRECKNFVIPEAFLHITDSSKLLLVKSGKLFVLDFMTDSVLQFRISLVETTSEYSRHASVGLFVSSNQDTLATYCRQKIGTKHIGNACIFFVLSNATLQISQKLGSVNLNCLSTGKLLGSIQCPIDDTRVSCSPISEKKFKNQMSPPNPLGSVCGVFYNEIMNEIYTGNTNGFIHVWGVAPDTSEDYLVNNKSHGSYAPYQPESSEDEWIFPYEMESTKDTQKQIDVDNKENQQFFSQ</sequence>
<evidence type="ECO:0000313" key="3">
    <source>
        <dbReference type="Proteomes" id="UP000023152"/>
    </source>
</evidence>
<dbReference type="InterPro" id="IPR057221">
    <property type="entry name" value="DUF7899"/>
</dbReference>
<dbReference type="EMBL" id="ASPP01006162">
    <property type="protein sequence ID" value="ETO29239.1"/>
    <property type="molecule type" value="Genomic_DNA"/>
</dbReference>
<dbReference type="PANTHER" id="PTHR31789:SF1">
    <property type="entry name" value="OS05G0482600 PROTEIN"/>
    <property type="match status" value="1"/>
</dbReference>
<dbReference type="PANTHER" id="PTHR31789">
    <property type="entry name" value="OS05G0482600 PROTEIN"/>
    <property type="match status" value="1"/>
</dbReference>
<feature type="transmembrane region" description="Helical" evidence="1">
    <location>
        <begin position="332"/>
        <end position="349"/>
    </location>
</feature>
<keyword evidence="3" id="KW-1185">Reference proteome</keyword>
<reference evidence="2 3" key="1">
    <citation type="journal article" date="2013" name="Curr. Biol.">
        <title>The Genome of the Foraminiferan Reticulomyxa filosa.</title>
        <authorList>
            <person name="Glockner G."/>
            <person name="Hulsmann N."/>
            <person name="Schleicher M."/>
            <person name="Noegel A.A."/>
            <person name="Eichinger L."/>
            <person name="Gallinger C."/>
            <person name="Pawlowski J."/>
            <person name="Sierra R."/>
            <person name="Euteneuer U."/>
            <person name="Pillet L."/>
            <person name="Moustafa A."/>
            <person name="Platzer M."/>
            <person name="Groth M."/>
            <person name="Szafranski K."/>
            <person name="Schliwa M."/>
        </authorList>
    </citation>
    <scope>NUCLEOTIDE SEQUENCE [LARGE SCALE GENOMIC DNA]</scope>
</reference>
<organism evidence="2 3">
    <name type="scientific">Reticulomyxa filosa</name>
    <dbReference type="NCBI Taxonomy" id="46433"/>
    <lineage>
        <taxon>Eukaryota</taxon>
        <taxon>Sar</taxon>
        <taxon>Rhizaria</taxon>
        <taxon>Retaria</taxon>
        <taxon>Foraminifera</taxon>
        <taxon>Monothalamids</taxon>
        <taxon>Reticulomyxidae</taxon>
        <taxon>Reticulomyxa</taxon>
    </lineage>
</organism>
<feature type="transmembrane region" description="Helical" evidence="1">
    <location>
        <begin position="199"/>
        <end position="222"/>
    </location>
</feature>
<keyword evidence="1" id="KW-1133">Transmembrane helix</keyword>
<dbReference type="Proteomes" id="UP000023152">
    <property type="component" value="Unassembled WGS sequence"/>
</dbReference>
<evidence type="ECO:0000256" key="1">
    <source>
        <dbReference type="SAM" id="Phobius"/>
    </source>
</evidence>
<gene>
    <name evidence="2" type="ORF">RFI_07884</name>
</gene>
<name>X6NTX2_RETFI</name>
<protein>
    <submittedName>
        <fullName evidence="2">Uncharacterized protein</fullName>
    </submittedName>
</protein>
<dbReference type="AlphaFoldDB" id="X6NTX2"/>
<proteinExistence type="predicted"/>